<dbReference type="STRING" id="3827.A0A1S3E3E3"/>
<dbReference type="PANTHER" id="PTHR31917">
    <property type="entry name" value="AGENET DOMAIN-CONTAINING PROTEIN-RELATED"/>
    <property type="match status" value="1"/>
</dbReference>
<evidence type="ECO:0000313" key="3">
    <source>
        <dbReference type="RefSeq" id="XP_012569968.2"/>
    </source>
</evidence>
<keyword evidence="2" id="KW-1185">Reference proteome</keyword>
<reference evidence="3" key="2">
    <citation type="submission" date="2025-08" db="UniProtKB">
        <authorList>
            <consortium name="RefSeq"/>
        </authorList>
    </citation>
    <scope>IDENTIFICATION</scope>
    <source>
        <tissue evidence="3">Etiolated seedlings</tissue>
    </source>
</reference>
<dbReference type="SMART" id="SM00743">
    <property type="entry name" value="Agenet"/>
    <property type="match status" value="4"/>
</dbReference>
<evidence type="ECO:0000259" key="1">
    <source>
        <dbReference type="SMART" id="SM00743"/>
    </source>
</evidence>
<protein>
    <submittedName>
        <fullName evidence="3">DUF724 domain-containing protein 2</fullName>
    </submittedName>
</protein>
<accession>A0A1S3E3E3</accession>
<dbReference type="KEGG" id="cam:101504150"/>
<dbReference type="CDD" id="cd20405">
    <property type="entry name" value="Tudor_Agenet_AtDUF_rpt1_3"/>
    <property type="match status" value="2"/>
</dbReference>
<organism evidence="2 3">
    <name type="scientific">Cicer arietinum</name>
    <name type="common">Chickpea</name>
    <name type="synonym">Garbanzo</name>
    <dbReference type="NCBI Taxonomy" id="3827"/>
    <lineage>
        <taxon>Eukaryota</taxon>
        <taxon>Viridiplantae</taxon>
        <taxon>Streptophyta</taxon>
        <taxon>Embryophyta</taxon>
        <taxon>Tracheophyta</taxon>
        <taxon>Spermatophyta</taxon>
        <taxon>Magnoliopsida</taxon>
        <taxon>eudicotyledons</taxon>
        <taxon>Gunneridae</taxon>
        <taxon>Pentapetalae</taxon>
        <taxon>rosids</taxon>
        <taxon>fabids</taxon>
        <taxon>Fabales</taxon>
        <taxon>Fabaceae</taxon>
        <taxon>Papilionoideae</taxon>
        <taxon>50 kb inversion clade</taxon>
        <taxon>NPAAA clade</taxon>
        <taxon>Hologalegina</taxon>
        <taxon>IRL clade</taxon>
        <taxon>Cicereae</taxon>
        <taxon>Cicer</taxon>
    </lineage>
</organism>
<dbReference type="PANTHER" id="PTHR31917:SF147">
    <property type="entry name" value="AGENET DOMAIN-CONTAINING PROTEIN"/>
    <property type="match status" value="1"/>
</dbReference>
<dbReference type="Proteomes" id="UP000087171">
    <property type="component" value="Chromosome Ca4"/>
</dbReference>
<feature type="domain" description="Agenet" evidence="1">
    <location>
        <begin position="250"/>
        <end position="306"/>
    </location>
</feature>
<feature type="domain" description="Agenet" evidence="1">
    <location>
        <begin position="90"/>
        <end position="146"/>
    </location>
</feature>
<dbReference type="GeneID" id="101504150"/>
<dbReference type="RefSeq" id="XP_012569968.2">
    <property type="nucleotide sequence ID" value="XM_012714514.2"/>
</dbReference>
<reference evidence="2" key="1">
    <citation type="journal article" date="2013" name="Nat. Biotechnol.">
        <title>Draft genome sequence of chickpea (Cicer arietinum) provides a resource for trait improvement.</title>
        <authorList>
            <person name="Varshney R.K."/>
            <person name="Song C."/>
            <person name="Saxena R.K."/>
            <person name="Azam S."/>
            <person name="Yu S."/>
            <person name="Sharpe A.G."/>
            <person name="Cannon S."/>
            <person name="Baek J."/>
            <person name="Rosen B.D."/>
            <person name="Tar'an B."/>
            <person name="Millan T."/>
            <person name="Zhang X."/>
            <person name="Ramsay L.D."/>
            <person name="Iwata A."/>
            <person name="Wang Y."/>
            <person name="Nelson W."/>
            <person name="Farmer A.D."/>
            <person name="Gaur P.M."/>
            <person name="Soderlund C."/>
            <person name="Penmetsa R.V."/>
            <person name="Xu C."/>
            <person name="Bharti A.K."/>
            <person name="He W."/>
            <person name="Winter P."/>
            <person name="Zhao S."/>
            <person name="Hane J.K."/>
            <person name="Carrasquilla-Garcia N."/>
            <person name="Condie J.A."/>
            <person name="Upadhyaya H.D."/>
            <person name="Luo M.C."/>
            <person name="Thudi M."/>
            <person name="Gowda C.L."/>
            <person name="Singh N.P."/>
            <person name="Lichtenzveig J."/>
            <person name="Gali K.K."/>
            <person name="Rubio J."/>
            <person name="Nadarajan N."/>
            <person name="Dolezel J."/>
            <person name="Bansal K.C."/>
            <person name="Xu X."/>
            <person name="Edwards D."/>
            <person name="Zhang G."/>
            <person name="Kahl G."/>
            <person name="Gil J."/>
            <person name="Singh K.B."/>
            <person name="Datta S.K."/>
            <person name="Jackson S.A."/>
            <person name="Wang J."/>
            <person name="Cook D.R."/>
        </authorList>
    </citation>
    <scope>NUCLEOTIDE SEQUENCE [LARGE SCALE GENOMIC DNA]</scope>
    <source>
        <strain evidence="2">cv. CDC Frontier</strain>
    </source>
</reference>
<dbReference type="InterPro" id="IPR014002">
    <property type="entry name" value="Agenet_dom_plant"/>
</dbReference>
<name>A0A1S3E3E3_CICAR</name>
<dbReference type="AlphaFoldDB" id="A0A1S3E3E3"/>
<sequence>MAPKSKSKSKSAASSASSSIFKAGTLVEISSDDDGFRGSWFTGKIIRRVSSDKFMVEYDTLMEDEEGTKRLREPLKVHQLRPIPPTETNREFKFGEEVDAFHNDGWWEGHIAEIVSDGRFGVYFRVSREQIVFSKEELRLHREWVNDNWVPPYQQQGDSEIKKNVLVKAIETVTEEKEEFELKPGTPVEVCSDEDGFRGAWFRATLVDKKGADKFEVEYESLLDDELNLLKEEIDTLHIRPCPPKTADVAQFKLLDEVDAFYNDGWWVGVVSKVLGDSKYIVYFRNSNEELEFQHSQLRLHQDWMDGKWVMVSKALKI</sequence>
<dbReference type="CDD" id="cd20406">
    <property type="entry name" value="Tudor_Agenet_AtDUF_rpt2_4"/>
    <property type="match status" value="2"/>
</dbReference>
<proteinExistence type="predicted"/>
<dbReference type="OrthoDB" id="2020707at2759"/>
<feature type="domain" description="Agenet" evidence="1">
    <location>
        <begin position="180"/>
        <end position="247"/>
    </location>
</feature>
<feature type="domain" description="Agenet" evidence="1">
    <location>
        <begin position="19"/>
        <end position="88"/>
    </location>
</feature>
<evidence type="ECO:0000313" key="2">
    <source>
        <dbReference type="Proteomes" id="UP000087171"/>
    </source>
</evidence>
<dbReference type="Pfam" id="PF05641">
    <property type="entry name" value="Agenet"/>
    <property type="match status" value="3"/>
</dbReference>
<dbReference type="Gene3D" id="2.30.30.140">
    <property type="match status" value="1"/>
</dbReference>
<gene>
    <name evidence="3" type="primary">LOC101504150</name>
</gene>
<dbReference type="InterPro" id="IPR008395">
    <property type="entry name" value="Agenet-like_dom"/>
</dbReference>